<evidence type="ECO:0000256" key="5">
    <source>
        <dbReference type="ARBA" id="ARBA00023136"/>
    </source>
</evidence>
<dbReference type="CDD" id="cd07731">
    <property type="entry name" value="ComA-like_MBL-fold"/>
    <property type="match status" value="1"/>
</dbReference>
<name>Q3Z3K8_SHISS</name>
<dbReference type="EMBL" id="CP000038">
    <property type="protein sequence ID" value="AAZ87654.1"/>
    <property type="molecule type" value="Genomic_DNA"/>
</dbReference>
<evidence type="ECO:0000313" key="9">
    <source>
        <dbReference type="Proteomes" id="UP000002529"/>
    </source>
</evidence>
<dbReference type="Pfam" id="PF03772">
    <property type="entry name" value="Competence"/>
    <property type="match status" value="1"/>
</dbReference>
<dbReference type="InterPro" id="IPR036866">
    <property type="entry name" value="RibonucZ/Hydroxyglut_hydro"/>
</dbReference>
<comment type="subcellular location">
    <subcellularLocation>
        <location evidence="1">Cell membrane</location>
        <topology evidence="1">Multi-pass membrane protein</topology>
    </subcellularLocation>
</comment>
<feature type="transmembrane region" description="Helical" evidence="6">
    <location>
        <begin position="248"/>
        <end position="269"/>
    </location>
</feature>
<feature type="transmembrane region" description="Helical" evidence="6">
    <location>
        <begin position="75"/>
        <end position="95"/>
    </location>
</feature>
<proteinExistence type="predicted"/>
<dbReference type="InterPro" id="IPR052159">
    <property type="entry name" value="Competence_DNA_uptake"/>
</dbReference>
<dbReference type="HOGENOM" id="CLU_010363_3_0_6"/>
<evidence type="ECO:0000313" key="8">
    <source>
        <dbReference type="EMBL" id="AAZ87654.1"/>
    </source>
</evidence>
<feature type="transmembrane region" description="Helical" evidence="6">
    <location>
        <begin position="418"/>
        <end position="438"/>
    </location>
</feature>
<dbReference type="Gene3D" id="3.60.15.10">
    <property type="entry name" value="Ribonuclease Z/Hydroxyacylglutathione hydrolase-like"/>
    <property type="match status" value="1"/>
</dbReference>
<evidence type="ECO:0000256" key="3">
    <source>
        <dbReference type="ARBA" id="ARBA00022692"/>
    </source>
</evidence>
<evidence type="ECO:0000256" key="2">
    <source>
        <dbReference type="ARBA" id="ARBA00022475"/>
    </source>
</evidence>
<feature type="transmembrane region" description="Helical" evidence="6">
    <location>
        <begin position="353"/>
        <end position="369"/>
    </location>
</feature>
<protein>
    <recommendedName>
        <fullName evidence="7">Metallo-beta-lactamase domain-containing protein</fullName>
    </recommendedName>
</protein>
<dbReference type="NCBIfam" id="NF008580">
    <property type="entry name" value="PRK11539.1"/>
    <property type="match status" value="1"/>
</dbReference>
<keyword evidence="3 6" id="KW-0812">Transmembrane</keyword>
<evidence type="ECO:0000256" key="6">
    <source>
        <dbReference type="SAM" id="Phobius"/>
    </source>
</evidence>
<accession>Q3Z3K8</accession>
<dbReference type="InterPro" id="IPR001279">
    <property type="entry name" value="Metallo-B-lactamas"/>
</dbReference>
<dbReference type="InterPro" id="IPR035681">
    <property type="entry name" value="ComA-like_MBL"/>
</dbReference>
<dbReference type="Proteomes" id="UP000002529">
    <property type="component" value="Chromosome"/>
</dbReference>
<dbReference type="GO" id="GO:0005886">
    <property type="term" value="C:plasma membrane"/>
    <property type="evidence" value="ECO:0007669"/>
    <property type="project" value="UniProtKB-SubCell"/>
</dbReference>
<dbReference type="NCBIfam" id="TIGR00360">
    <property type="entry name" value="ComEC_N-term"/>
    <property type="match status" value="1"/>
</dbReference>
<dbReference type="Pfam" id="PF00753">
    <property type="entry name" value="Lactamase_B"/>
    <property type="match status" value="1"/>
</dbReference>
<dbReference type="SMART" id="SM00849">
    <property type="entry name" value="Lactamase_B"/>
    <property type="match status" value="1"/>
</dbReference>
<feature type="domain" description="Metallo-beta-lactamase" evidence="7">
    <location>
        <begin position="534"/>
        <end position="715"/>
    </location>
</feature>
<evidence type="ECO:0000256" key="1">
    <source>
        <dbReference type="ARBA" id="ARBA00004651"/>
    </source>
</evidence>
<dbReference type="AlphaFoldDB" id="Q3Z3K8"/>
<reference evidence="8 9" key="1">
    <citation type="journal article" date="2005" name="Nucleic Acids Res.">
        <title>Genome dynamics and diversity of Shigella species, the etiologic agents of bacillary dysentery.</title>
        <authorList>
            <person name="Yang F."/>
            <person name="Yang J."/>
            <person name="Zhang X."/>
            <person name="Chen L."/>
            <person name="Jiang Y."/>
            <person name="Yan Y."/>
            <person name="Tang X."/>
            <person name="Wang J."/>
            <person name="Xiong Z."/>
            <person name="Dong J."/>
            <person name="Xue Y."/>
            <person name="Zhu Y."/>
            <person name="Xu X."/>
            <person name="Sun L."/>
            <person name="Chen S."/>
            <person name="Nie H."/>
            <person name="Peng J."/>
            <person name="Xu J."/>
            <person name="Wang Y."/>
            <person name="Yuan Z."/>
            <person name="Wen Y."/>
            <person name="Yao Z."/>
            <person name="Shen Y."/>
            <person name="Qiang B."/>
            <person name="Hou Y."/>
            <person name="Yu J."/>
            <person name="Jin Q."/>
        </authorList>
    </citation>
    <scope>NUCLEOTIDE SEQUENCE [LARGE SCALE GENOMIC DNA]</scope>
    <source>
        <strain evidence="8 9">Ss046</strain>
    </source>
</reference>
<dbReference type="KEGG" id="ssn:SSON_0915"/>
<organism evidence="8 9">
    <name type="scientific">Shigella sonnei (strain Ss046)</name>
    <dbReference type="NCBI Taxonomy" id="300269"/>
    <lineage>
        <taxon>Bacteria</taxon>
        <taxon>Pseudomonadati</taxon>
        <taxon>Pseudomonadota</taxon>
        <taxon>Gammaproteobacteria</taxon>
        <taxon>Enterobacterales</taxon>
        <taxon>Enterobacteriaceae</taxon>
        <taxon>Shigella</taxon>
    </lineage>
</organism>
<keyword evidence="9" id="KW-1185">Reference proteome</keyword>
<feature type="transmembrane region" description="Helical" evidence="6">
    <location>
        <begin position="381"/>
        <end position="406"/>
    </location>
</feature>
<sequence>MPRGTQNSHQTTAQQSCTLSINREECMKITTVDVCIICGIFPLLILPQLPGTLALAFLTLFACVLAFIPVKTVRYIALTLLFFVWGILSAKQILWAGETLTGATQDAIVEITATDGMTTHYGQITYLQGRRIFPAPGLVLYGEYLPQAVCAGQLWSMKLKVRAVHGQLNDGGFDSQRYAIAQHQPLTGRFLQASLIEPNCSLRAQYLASLQTTLQPYPWNAVILGLGMGERLSVPKEIKNIMRDTGTAHLMAISGLHIAFAVLLAAGLIRSGQIFLPGRWIHWQIPLIGGICCAAFYAWLTGMQPPALRTVVALATWGMLKLSGRQWSGWDVWICCLAAILLMDPVAILSQSLWLSAAAVAALIFWYQWFPCPEWQLPPVLRAVVSLIHLQLGITLLLMPVQIVIFHGISLTSFIANLLAIPLVTFITVPLILAAMVVHLSGPLILEQGLWFLADRSLALLFWGLKSLPEGWINIAERWQWLSFSPWFLLVVWRLNAWRTLPAMCVAVGLLMCWPLWQKPRPDEWQVYMLDVGQGLAMVIARNGKAILYDTGLAWPEGDSGQQLIIPWLHWHNLEPEGVILSHEHLDHRGGLDSILHTWPMLWIRSPLNWEHHQPCVRGEAWQWQGLRFSVHWPLQASNDKGNNHSCVVKVDDGTNSILLTGDIEVPAEQKMLSRYWQQVQTTLLQVPHHGSNTSSSLPLIQRVNGKVALASASRYNAWRLPSSKVKHRYQQQGYKWLDTPHQGQIAVNFSAQGWRISSLREQILPRWYHQWFGVPVDNG</sequence>
<dbReference type="GO" id="GO:0030420">
    <property type="term" value="P:establishment of competence for transformation"/>
    <property type="evidence" value="ECO:0007669"/>
    <property type="project" value="InterPro"/>
</dbReference>
<keyword evidence="2" id="KW-1003">Cell membrane</keyword>
<dbReference type="PANTHER" id="PTHR30619">
    <property type="entry name" value="DNA INTERNALIZATION/COMPETENCE PROTEIN COMEC/REC2"/>
    <property type="match status" value="1"/>
</dbReference>
<dbReference type="InterPro" id="IPR004797">
    <property type="entry name" value="Competence_ComEC/Rec2"/>
</dbReference>
<dbReference type="PANTHER" id="PTHR30619:SF1">
    <property type="entry name" value="RECOMBINATION PROTEIN 2"/>
    <property type="match status" value="1"/>
</dbReference>
<dbReference type="SUPFAM" id="SSF56281">
    <property type="entry name" value="Metallo-hydrolase/oxidoreductase"/>
    <property type="match status" value="1"/>
</dbReference>
<feature type="transmembrane region" description="Helical" evidence="6">
    <location>
        <begin position="281"/>
        <end position="300"/>
    </location>
</feature>
<keyword evidence="5 6" id="KW-0472">Membrane</keyword>
<keyword evidence="4 6" id="KW-1133">Transmembrane helix</keyword>
<gene>
    <name evidence="8" type="primary">ycaI</name>
    <name evidence="8" type="ordered locus">SSON_0915</name>
</gene>
<evidence type="ECO:0000259" key="7">
    <source>
        <dbReference type="SMART" id="SM00849"/>
    </source>
</evidence>
<evidence type="ECO:0000256" key="4">
    <source>
        <dbReference type="ARBA" id="ARBA00022989"/>
    </source>
</evidence>
<dbReference type="FunFam" id="3.60.15.10:FF:000036">
    <property type="entry name" value="DNA internalization-related competence protein ComEC/Rec2"/>
    <property type="match status" value="1"/>
</dbReference>
<dbReference type="NCBIfam" id="TIGR00361">
    <property type="entry name" value="ComEC_Rec2"/>
    <property type="match status" value="1"/>
</dbReference>
<dbReference type="InterPro" id="IPR004477">
    <property type="entry name" value="ComEC_N"/>
</dbReference>